<keyword evidence="2" id="KW-0449">Lipoprotein</keyword>
<name>A0A388JRW0_CHABU</name>
<dbReference type="Proteomes" id="UP000265515">
    <property type="component" value="Unassembled WGS sequence"/>
</dbReference>
<dbReference type="InterPro" id="IPR024156">
    <property type="entry name" value="Small_GTPase_ARF"/>
</dbReference>
<dbReference type="AlphaFoldDB" id="A0A388JRW0"/>
<keyword evidence="8" id="KW-1185">Reference proteome</keyword>
<accession>A0A388JRW0</accession>
<dbReference type="OrthoDB" id="2011769at2759"/>
<reference evidence="7 8" key="1">
    <citation type="journal article" date="2018" name="Cell">
        <title>The Chara Genome: Secondary Complexity and Implications for Plant Terrestrialization.</title>
        <authorList>
            <person name="Nishiyama T."/>
            <person name="Sakayama H."/>
            <person name="Vries J.D."/>
            <person name="Buschmann H."/>
            <person name="Saint-Marcoux D."/>
            <person name="Ullrich K.K."/>
            <person name="Haas F.B."/>
            <person name="Vanderstraeten L."/>
            <person name="Becker D."/>
            <person name="Lang D."/>
            <person name="Vosolsobe S."/>
            <person name="Rombauts S."/>
            <person name="Wilhelmsson P.K.I."/>
            <person name="Janitza P."/>
            <person name="Kern R."/>
            <person name="Heyl A."/>
            <person name="Rumpler F."/>
            <person name="Villalobos L.I.A.C."/>
            <person name="Clay J.M."/>
            <person name="Skokan R."/>
            <person name="Toyoda A."/>
            <person name="Suzuki Y."/>
            <person name="Kagoshima H."/>
            <person name="Schijlen E."/>
            <person name="Tajeshwar N."/>
            <person name="Catarino B."/>
            <person name="Hetherington A.J."/>
            <person name="Saltykova A."/>
            <person name="Bonnot C."/>
            <person name="Breuninger H."/>
            <person name="Symeonidi A."/>
            <person name="Radhakrishnan G.V."/>
            <person name="Van Nieuwerburgh F."/>
            <person name="Deforce D."/>
            <person name="Chang C."/>
            <person name="Karol K.G."/>
            <person name="Hedrich R."/>
            <person name="Ulvskov P."/>
            <person name="Glockner G."/>
            <person name="Delwiche C.F."/>
            <person name="Petrasek J."/>
            <person name="Van de Peer Y."/>
            <person name="Friml J."/>
            <person name="Beilby M."/>
            <person name="Dolan L."/>
            <person name="Kohara Y."/>
            <person name="Sugano S."/>
            <person name="Fujiyama A."/>
            <person name="Delaux P.-M."/>
            <person name="Quint M."/>
            <person name="TheiBen G."/>
            <person name="Hagemann M."/>
            <person name="Harholt J."/>
            <person name="Dunand C."/>
            <person name="Zachgo S."/>
            <person name="Langdale J."/>
            <person name="Maumus F."/>
            <person name="Straeten D.V.D."/>
            <person name="Gould S.B."/>
            <person name="Rensing S.A."/>
        </authorList>
    </citation>
    <scope>NUCLEOTIDE SEQUENCE [LARGE SCALE GENOMIC DNA]</scope>
    <source>
        <strain evidence="7 8">S276</strain>
    </source>
</reference>
<dbReference type="OMA" id="GVHHRNC"/>
<evidence type="ECO:0000313" key="7">
    <source>
        <dbReference type="EMBL" id="GBG60510.1"/>
    </source>
</evidence>
<keyword evidence="5 6" id="KW-0342">GTP-binding</keyword>
<keyword evidence="4" id="KW-0813">Transport</keyword>
<dbReference type="SUPFAM" id="SSF52540">
    <property type="entry name" value="P-loop containing nucleoside triphosphate hydrolases"/>
    <property type="match status" value="1"/>
</dbReference>
<dbReference type="GO" id="GO:0003924">
    <property type="term" value="F:GTPase activity"/>
    <property type="evidence" value="ECO:0007669"/>
    <property type="project" value="InterPro"/>
</dbReference>
<evidence type="ECO:0000256" key="6">
    <source>
        <dbReference type="PIRSR" id="PIRSR606689-1"/>
    </source>
</evidence>
<gene>
    <name evidence="7" type="ORF">CBR_g5686</name>
</gene>
<protein>
    <submittedName>
        <fullName evidence="7">Uncharacterized protein</fullName>
    </submittedName>
</protein>
<dbReference type="STRING" id="69332.A0A388JRW0"/>
<comment type="similarity">
    <text evidence="1">Belongs to the small GTPase superfamily. Arf family.</text>
</comment>
<dbReference type="Gramene" id="GBG60510">
    <property type="protein sequence ID" value="GBG60510"/>
    <property type="gene ID" value="CBR_g5686"/>
</dbReference>
<dbReference type="InterPro" id="IPR027417">
    <property type="entry name" value="P-loop_NTPase"/>
</dbReference>
<evidence type="ECO:0000256" key="3">
    <source>
        <dbReference type="ARBA" id="ARBA00022741"/>
    </source>
</evidence>
<dbReference type="InterPro" id="IPR006689">
    <property type="entry name" value="Small_GTPase_ARF/SAR"/>
</dbReference>
<proteinExistence type="inferred from homology"/>
<evidence type="ECO:0000313" key="8">
    <source>
        <dbReference type="Proteomes" id="UP000265515"/>
    </source>
</evidence>
<keyword evidence="3 6" id="KW-0547">Nucleotide-binding</keyword>
<evidence type="ECO:0000256" key="1">
    <source>
        <dbReference type="ARBA" id="ARBA00010290"/>
    </source>
</evidence>
<keyword evidence="2" id="KW-0519">Myristate</keyword>
<organism evidence="7 8">
    <name type="scientific">Chara braunii</name>
    <name type="common">Braun's stonewort</name>
    <dbReference type="NCBI Taxonomy" id="69332"/>
    <lineage>
        <taxon>Eukaryota</taxon>
        <taxon>Viridiplantae</taxon>
        <taxon>Streptophyta</taxon>
        <taxon>Charophyceae</taxon>
        <taxon>Charales</taxon>
        <taxon>Characeae</taxon>
        <taxon>Chara</taxon>
    </lineage>
</organism>
<evidence type="ECO:0000256" key="2">
    <source>
        <dbReference type="ARBA" id="ARBA00022707"/>
    </source>
</evidence>
<keyword evidence="4" id="KW-0931">ER-Golgi transport</keyword>
<dbReference type="GO" id="GO:0005525">
    <property type="term" value="F:GTP binding"/>
    <property type="evidence" value="ECO:0007669"/>
    <property type="project" value="UniProtKB-KW"/>
</dbReference>
<dbReference type="PANTHER" id="PTHR11711">
    <property type="entry name" value="ADP RIBOSYLATION FACTOR-RELATED"/>
    <property type="match status" value="1"/>
</dbReference>
<comment type="caution">
    <text evidence="7">The sequence shown here is derived from an EMBL/GenBank/DDBJ whole genome shotgun (WGS) entry which is preliminary data.</text>
</comment>
<sequence length="90" mass="9643">MNEARTELLSIMKEESLKNVILLVLANKQDLEGAMSPAEITEKLCLKTLPQGAWFVQTTCAATGEGLTEGLDWLASQVSTGIAASPGRDH</sequence>
<dbReference type="GO" id="GO:0016192">
    <property type="term" value="P:vesicle-mediated transport"/>
    <property type="evidence" value="ECO:0007669"/>
    <property type="project" value="UniProtKB-KW"/>
</dbReference>
<dbReference type="Pfam" id="PF00025">
    <property type="entry name" value="Arf"/>
    <property type="match status" value="1"/>
</dbReference>
<feature type="binding site" evidence="6">
    <location>
        <begin position="27"/>
        <end position="30"/>
    </location>
    <ligand>
        <name>GTP</name>
        <dbReference type="ChEBI" id="CHEBI:37565"/>
    </ligand>
</feature>
<evidence type="ECO:0000256" key="5">
    <source>
        <dbReference type="ARBA" id="ARBA00023134"/>
    </source>
</evidence>
<dbReference type="EMBL" id="BFEA01000011">
    <property type="protein sequence ID" value="GBG60510.1"/>
    <property type="molecule type" value="Genomic_DNA"/>
</dbReference>
<dbReference type="Gene3D" id="3.40.50.300">
    <property type="entry name" value="P-loop containing nucleotide triphosphate hydrolases"/>
    <property type="match status" value="1"/>
</dbReference>
<evidence type="ECO:0000256" key="4">
    <source>
        <dbReference type="ARBA" id="ARBA00022892"/>
    </source>
</evidence>